<dbReference type="EMBL" id="ADZX01000449">
    <property type="protein sequence ID" value="EFK96559.1"/>
    <property type="molecule type" value="Genomic_DNA"/>
</dbReference>
<proteinExistence type="predicted"/>
<organism evidence="1">
    <name type="scientific">sediment metagenome</name>
    <dbReference type="NCBI Taxonomy" id="749907"/>
    <lineage>
        <taxon>unclassified sequences</taxon>
        <taxon>metagenomes</taxon>
        <taxon>ecological metagenomes</taxon>
    </lineage>
</organism>
<gene>
    <name evidence="1" type="ORF">LDC_1421</name>
</gene>
<evidence type="ECO:0000313" key="1">
    <source>
        <dbReference type="EMBL" id="EFK96559.1"/>
    </source>
</evidence>
<sequence length="88" mass="9728">MKAEEAARKEYFAEEPIVQAVRGALLNGPRNFTELRNEAAEFVGVGRKKVGDVIHKYAVDSKIWTIQTLTTNNTRLVTLAGLKNRGGV</sequence>
<comment type="caution">
    <text evidence="1">The sequence shown here is derived from an EMBL/GenBank/DDBJ whole genome shotgun (WGS) entry which is preliminary data.</text>
</comment>
<protein>
    <submittedName>
        <fullName evidence="1">Uncharacterized protein</fullName>
    </submittedName>
</protein>
<accession>D9PIR3</accession>
<name>D9PIR3_9ZZZZ</name>
<reference evidence="1" key="1">
    <citation type="submission" date="2010-07" db="EMBL/GenBank/DDBJ databases">
        <authorList>
            <consortium name="CONSOLIDER consortium CSD2007-00005"/>
            <person name="Guazzaroni M.-E."/>
            <person name="Richter M."/>
            <person name="Garcia-Salamanca A."/>
            <person name="Yarza P."/>
            <person name="Ferrer M."/>
        </authorList>
    </citation>
    <scope>NUCLEOTIDE SEQUENCE</scope>
</reference>
<dbReference type="AlphaFoldDB" id="D9PIR3"/>
<reference evidence="1" key="2">
    <citation type="journal article" date="2011" name="Microb. Ecol.">
        <title>Taxonomic and Functional Metagenomic Profiling of the Microbial Community in the Anoxic Sediment of a Sub-saline Shallow Lake (Laguna de Carrizo, Central Spain).</title>
        <authorList>
            <person name="Ferrer M."/>
            <person name="Guazzaroni M.E."/>
            <person name="Richter M."/>
            <person name="Garcia-Salamanca A."/>
            <person name="Yarza P."/>
            <person name="Suarez-Suarez A."/>
            <person name="Solano J."/>
            <person name="Alcaide M."/>
            <person name="van Dillewijn P."/>
            <person name="Molina-Henares M.A."/>
            <person name="Lopez-Cortes N."/>
            <person name="Al-Ramahi Y."/>
            <person name="Guerrero C."/>
            <person name="Acosta A."/>
            <person name="de Eugenio L.I."/>
            <person name="Martinez V."/>
            <person name="Marques S."/>
            <person name="Rojo F."/>
            <person name="Santero E."/>
            <person name="Genilloud O."/>
            <person name="Perez-Perez J."/>
            <person name="Rossello-Mora R."/>
            <person name="Ramos J.L."/>
        </authorList>
    </citation>
    <scope>NUCLEOTIDE SEQUENCE</scope>
</reference>